<dbReference type="Gene3D" id="2.50.20.10">
    <property type="entry name" value="Lipoprotein localisation LolA/LolB/LppX"/>
    <property type="match status" value="1"/>
</dbReference>
<keyword evidence="4" id="KW-1185">Reference proteome</keyword>
<dbReference type="PANTHER" id="PTHR37507:SF2">
    <property type="entry name" value="SPORULATION PROTEIN YDCC"/>
    <property type="match status" value="1"/>
</dbReference>
<dbReference type="InterPro" id="IPR052944">
    <property type="entry name" value="Sporulation_related"/>
</dbReference>
<organism evidence="3 4">
    <name type="scientific">Catenuloplanes indicus</name>
    <dbReference type="NCBI Taxonomy" id="137267"/>
    <lineage>
        <taxon>Bacteria</taxon>
        <taxon>Bacillati</taxon>
        <taxon>Actinomycetota</taxon>
        <taxon>Actinomycetes</taxon>
        <taxon>Micromonosporales</taxon>
        <taxon>Micromonosporaceae</taxon>
        <taxon>Catenuloplanes</taxon>
    </lineage>
</organism>
<dbReference type="Proteomes" id="UP001240236">
    <property type="component" value="Unassembled WGS sequence"/>
</dbReference>
<proteinExistence type="predicted"/>
<accession>A0AAE3W4X6</accession>
<dbReference type="InterPro" id="IPR033434">
    <property type="entry name" value="MucB/RseB_N"/>
</dbReference>
<dbReference type="SUPFAM" id="SSF89392">
    <property type="entry name" value="Prokaryotic lipoproteins and lipoprotein localization factors"/>
    <property type="match status" value="1"/>
</dbReference>
<dbReference type="PANTHER" id="PTHR37507">
    <property type="entry name" value="SPORULATION PROTEIN YDCC"/>
    <property type="match status" value="1"/>
</dbReference>
<dbReference type="Pfam" id="PF03888">
    <property type="entry name" value="MucB_RseB"/>
    <property type="match status" value="1"/>
</dbReference>
<reference evidence="3 4" key="1">
    <citation type="submission" date="2023-07" db="EMBL/GenBank/DDBJ databases">
        <title>Sequencing the genomes of 1000 actinobacteria strains.</title>
        <authorList>
            <person name="Klenk H.-P."/>
        </authorList>
    </citation>
    <scope>NUCLEOTIDE SEQUENCE [LARGE SCALE GENOMIC DNA]</scope>
    <source>
        <strain evidence="3 4">DSM 44709</strain>
    </source>
</reference>
<evidence type="ECO:0000313" key="4">
    <source>
        <dbReference type="Proteomes" id="UP001240236"/>
    </source>
</evidence>
<protein>
    <submittedName>
        <fullName evidence="3">Outer membrane lipoprotein-sorting protein</fullName>
    </submittedName>
</protein>
<evidence type="ECO:0000259" key="2">
    <source>
        <dbReference type="Pfam" id="PF03888"/>
    </source>
</evidence>
<name>A0AAE3W4X6_9ACTN</name>
<feature type="domain" description="MucB/RseB N-terminal" evidence="2">
    <location>
        <begin position="97"/>
        <end position="248"/>
    </location>
</feature>
<dbReference type="AlphaFoldDB" id="A0AAE3W4X6"/>
<dbReference type="EMBL" id="JAUSUZ010000001">
    <property type="protein sequence ID" value="MDQ0369506.1"/>
    <property type="molecule type" value="Genomic_DNA"/>
</dbReference>
<dbReference type="RefSeq" id="WP_307244786.1">
    <property type="nucleotide sequence ID" value="NZ_JAUSUZ010000001.1"/>
</dbReference>
<keyword evidence="3" id="KW-0449">Lipoprotein</keyword>
<evidence type="ECO:0000313" key="3">
    <source>
        <dbReference type="EMBL" id="MDQ0369506.1"/>
    </source>
</evidence>
<evidence type="ECO:0000256" key="1">
    <source>
        <dbReference type="SAM" id="MobiDB-lite"/>
    </source>
</evidence>
<feature type="region of interest" description="Disordered" evidence="1">
    <location>
        <begin position="317"/>
        <end position="338"/>
    </location>
</feature>
<dbReference type="InterPro" id="IPR029046">
    <property type="entry name" value="LolA/LolB/LppX"/>
</dbReference>
<gene>
    <name evidence="3" type="ORF">J2S42_006175</name>
</gene>
<comment type="caution">
    <text evidence="3">The sequence shown here is derived from an EMBL/GenBank/DDBJ whole genome shotgun (WGS) entry which is preliminary data.</text>
</comment>
<sequence>MSLMKSQTARRWLIPAAAAVTIIGGGAAVGALAAGADSVLPQRSAAELLVDLQNAKVDGLSGTVVQSADLGLPGIAKLAADVGGETGSLGSLVAGTNTLRVWHSDPDKSRVALVGTLGQTDVIRNGTDVWIWQSAGNTAQHWTVPAEHADDAPMPLASDLPTTPQEAADQALAAVDPTTEVVVGRSAKVAGRDAYELILRPRDDASLVGEVRLAIDGEHKIPLRVEVLAKKDNVSAFKIAFTQVDFGRPDAEQFAFNPPPGGTVTEGNTEELEAEAGKEPTAEEKAAMDKVAEAAQPKTVGEGWTTVFTADVNAAQGAVPASEKPDGKPEAAPENGLSTDQLSALSETFPEVSGAWGKGNLLSGNLFSVLVTDDGKLYAGLVAPEKLYEVAAAN</sequence>